<protein>
    <submittedName>
        <fullName evidence="3">Neuraminidase-like domain-containing protein</fullName>
    </submittedName>
</protein>
<name>A0ABV6SFK2_AZOPA</name>
<reference evidence="3 4" key="1">
    <citation type="submission" date="2024-09" db="EMBL/GenBank/DDBJ databases">
        <authorList>
            <person name="Sun Q."/>
            <person name="Mori K."/>
        </authorList>
    </citation>
    <scope>NUCLEOTIDE SEQUENCE [LARGE SCALE GENOMIC DNA]</scope>
    <source>
        <strain evidence="3 4">NCAIM B.01794</strain>
    </source>
</reference>
<dbReference type="InterPro" id="IPR041079">
    <property type="entry name" value="Neuraminidase-like"/>
</dbReference>
<comment type="caution">
    <text evidence="3">The sequence shown here is derived from an EMBL/GenBank/DDBJ whole genome shotgun (WGS) entry which is preliminary data.</text>
</comment>
<evidence type="ECO:0000313" key="3">
    <source>
        <dbReference type="EMBL" id="MFC0708305.1"/>
    </source>
</evidence>
<evidence type="ECO:0000259" key="2">
    <source>
        <dbReference type="Pfam" id="PF20220"/>
    </source>
</evidence>
<dbReference type="Proteomes" id="UP001589891">
    <property type="component" value="Unassembled WGS sequence"/>
</dbReference>
<proteinExistence type="predicted"/>
<feature type="domain" description="Neuraminidase-like" evidence="1">
    <location>
        <begin position="2345"/>
        <end position="2464"/>
    </location>
</feature>
<dbReference type="InterPro" id="IPR046839">
    <property type="entry name" value="ABC_toxin_N"/>
</dbReference>
<organism evidence="3 4">
    <name type="scientific">Azorhizophilus paspali</name>
    <name type="common">Azotobacter paspali</name>
    <dbReference type="NCBI Taxonomy" id="69963"/>
    <lineage>
        <taxon>Bacteria</taxon>
        <taxon>Pseudomonadati</taxon>
        <taxon>Pseudomonadota</taxon>
        <taxon>Gammaproteobacteria</taxon>
        <taxon>Pseudomonadales</taxon>
        <taxon>Pseudomonadaceae</taxon>
        <taxon>Azorhizophilus</taxon>
    </lineage>
</organism>
<dbReference type="RefSeq" id="WP_376942153.1">
    <property type="nucleotide sequence ID" value="NZ_CP171449.1"/>
</dbReference>
<gene>
    <name evidence="3" type="ORF">ACFFGX_01365</name>
</gene>
<accession>A0ABV6SFK2</accession>
<dbReference type="InterPro" id="IPR036366">
    <property type="entry name" value="PGBDSf"/>
</dbReference>
<dbReference type="Gene3D" id="1.10.101.10">
    <property type="entry name" value="PGBD-like superfamily/PGBD"/>
    <property type="match status" value="1"/>
</dbReference>
<evidence type="ECO:0000313" key="4">
    <source>
        <dbReference type="Proteomes" id="UP001589891"/>
    </source>
</evidence>
<keyword evidence="4" id="KW-1185">Reference proteome</keyword>
<feature type="domain" description="ABC toxin N-terminal" evidence="2">
    <location>
        <begin position="2198"/>
        <end position="2315"/>
    </location>
</feature>
<sequence>MNNVTFPLKPHMKGRDVANLQEALGQLLERSAVLCDNEVACRELANALKGEREAQIFGEATRKLVEIFQKERRIAGDGGVVDSATAAALNELLREWSLLDQLNGRVAQVVSGEVRREDGAPLRGVRVRAVHGVDGHSVRLGEDTTDNDGRYTIRYDLLPELRRIDLRVTVVGDDGKILASSVVVPGAKPLEVIDLKVPVVSAPSVQRLEGRVVLEHGLPAEKLTLRLYRRDFGGNATKLDETTTVAGGRYSFAYDSVGKALSLEVRAVDGAGNEIPLSKPVNDLPGEARAALNLAAPAALQPLAAEYKRLTDDVKPLVGDLKRLAVAKENADQQDLTVLNRASGWDARLLACAATAQRLSADGDVGLSSEALYGLLRAGLPSDKLLLAHVGPDVAERVLKTVRDAGIVALDDPAVAQFKQQFTIFANKVRLSIAVPGSRSTYAQILRVSGLNDQDQEKFATAYLNHRGSPADLWDSARKAGLDDVKVRKLQLQGKVSFLTGSSEKLTARIQQALDKSGPAQLAEKDLDRASSWVDEIHAAVGIPANRRDNLTDADKKQLEALIPPAFGGATVEARRNLWAEDMARKVRLSYPTQVVARSIERDGTDSFKLGAARDKTVQLLKDAASQGFRLGQTPAASFFKTHAGARAGLTDAEFGTVEKHVTALQRVYQITPNNEAMPVLWALGMTSAYDVMAYAESEFMALYAAKYRELYKIAPTQAESRLVYRKATQVSSVTYNLFSIAKKLDSELPVFGISSPTQVRENAKNELIKHFPTMESLFGSMDFCECEHCRSVLSPAAYLVDLLQFVDAEPEVWGNFLARWKDNHGGQDYTAKYKKPYDALVERRPDLPYIPLTCENTNTALPYIDLVNEILEYYVAHDKLEAAAAHDTGDATTPELLAEPQNIIREAYDKVRDARYPLTLPFDLWIETVRAFCDYFEAPLWNVLEALRASDDLFVPTQVYDRATIFLESLRLSPTEIDLFTNPDPLAKWYELYGFKNAAEATTEATDAVTKQRVDLNSAKVLSRRLGVTYEQLVELLQTAFVNPKLNQLVFLYKLGVNISSVRFCRDAQNKALYDQNQDLLDPALPLGQRLPKERAALSAADQARFDALSQDDWQTINEIEAFEGRLDEFSKKFGLPIVQINAELQGIPFDQVLVLADPNAGCDFDATILRYAGGQAADDIAFLKLNLFVRLWRKLGWTIEETDRALYAFMPANAPFEKATLDKRPFLTVLIYLAHLRALDDTIRVGKQSRVKLTTLWASLPTTGKKSLYEQLFLNRAVLKSDDVFDHPLGQYLSAAWISAAAQKRQFEARLQNVKAADKIDPAPFAGEPRIQISYDALEEVQHLSFQGVLTDADKAALVALSPNPNLPELLDAAQAKGKEFSLVKGHLLALQGALGLTADNVRRILEDAGKSLDTAALSLDHVSLLYRYGLLAKGLNLSVRELIALKQLSGLDPFKALHPDPVTKLEEDYPFSQTLRFVEVVEKIKDTAFKVDDLEYLLRHRFDETGKYRPNREGTLTLLKTLSDGIRAIRSDNAIPADPGAMGEDVLRQKLGLILPFDVVERFLAMMNGTAEFTATKLLVAPADQLKVQEFSDEPAFREVVYNGTRQEQKLTYRGVLLDPVEKAALLARLPKPVPPNLHVPSAVLSNLLDDVEKQARAFFERHFQKQAANVQPATGFLDAADFALLFAPVAVGLIEVQLKNVKTADKIDPVPFADEPRIQISYDPIGEVQHLTFQGVLTDSEKAAFVSLSPNPNLPELLDAAQAKGNARLQDSLRQQRTRLANAFLPFLQERLIRQFLLQTLTAYTAADPVLAESLLTDVRLLGLVPSGGSATQSLVTALSASSDRGLSVDFFASTDGTGAVLHSLVFPDADTGLKDRNNNLIRPAAARSAMFDGYVEVPAAGAYRFFVALDKQNATVEVRFDHLPAGLFWSGTAAADGAVLGDKPNEYIELKPGVPYRFTVKLRNLGGGDARILVQGEARPKDSLSQLALYPITTLSGAERAVTLLTKGLALAQGFGLNERELRYLLTHAGDFGNLDLKKLPTMVGDDSPAGATALFSQFLRLLEYVRVRSAIAEGTDDLIGVFETNQTGDIDKVYSAIAKLARRDDVTVKAAARVLTAAPAFASDALLGRLWDALEVIERFGVPVESVASWTQIVGAGASPEQRFAIARDLKEAIKARFEPEVWQRLAQPIFDKLRQCQRDALVNHAMHQRGFARMEQLYEYFLIDPGMEPVVQTSRIRLAIGSVQLFIQRCLLNLEANVPPAALINAKQWEWMKRYRVWEANRKIFLFPENWLEPEFRDDKTHLFTELEGALLQSDVSNDLVEDAFLTYVRKLEELARLDIVAMHLEDKADPAQNTLHVIGRTHGEPHKYFYRHYAHQMWTPWEPVSAEIEGDHLAPVVWRDRLYLFWVTFMEKAKTNESSQQVQLPATIPALQKEMEAQLHWSEYLEGEWTTRESSGFAPPDAQKLKAISVDPRKVFIHVSKEPYENGEERGVYVHLGWPFNQAFYLAGRNSTPEKATFSGAPANPYSASTVNATQYAGSGRFKVTFNSRIATGQSGSSPSPETPSILDQNGGSYTILPCNNNITLGAPDVASIAASDPAAVKAAIESGFAEIASLMKPLFYQDNRHTLFVEPNVTERTIEEWQEWVTRAPQPEPGWIDPDWCKEIPVNPEIPWKWPLPTPGDPPSFDSIDHASLVKVKPGEDWLVNPATGLLFDGELVGPGGRLDVTILPASEVGAAVTMGGLTVDVHPGSSIGSGATSVLLGAGGVEKAGLKRVQGGLNVIGGAGLNSTLVQNVDALARSGFTANAMGLDAGPIGR</sequence>
<dbReference type="Pfam" id="PF18413">
    <property type="entry name" value="Neuraminidase"/>
    <property type="match status" value="1"/>
</dbReference>
<evidence type="ECO:0000259" key="1">
    <source>
        <dbReference type="Pfam" id="PF18413"/>
    </source>
</evidence>
<dbReference type="Pfam" id="PF20220">
    <property type="entry name" value="ABC_toxin_N"/>
    <property type="match status" value="1"/>
</dbReference>
<dbReference type="EMBL" id="JBHLSS010000004">
    <property type="protein sequence ID" value="MFC0708305.1"/>
    <property type="molecule type" value="Genomic_DNA"/>
</dbReference>